<organism evidence="4 5">
    <name type="scientific">Kitasatospora purpeofusca</name>
    <dbReference type="NCBI Taxonomy" id="67352"/>
    <lineage>
        <taxon>Bacteria</taxon>
        <taxon>Bacillati</taxon>
        <taxon>Actinomycetota</taxon>
        <taxon>Actinomycetes</taxon>
        <taxon>Kitasatosporales</taxon>
        <taxon>Streptomycetaceae</taxon>
        <taxon>Kitasatospora</taxon>
    </lineage>
</organism>
<protein>
    <submittedName>
        <fullName evidence="4">GNAT family N-acetyltransferase</fullName>
    </submittedName>
</protein>
<dbReference type="RefSeq" id="WP_328958333.1">
    <property type="nucleotide sequence ID" value="NZ_CP108110.1"/>
</dbReference>
<dbReference type="PROSITE" id="PS51186">
    <property type="entry name" value="GNAT"/>
    <property type="match status" value="1"/>
</dbReference>
<evidence type="ECO:0000313" key="4">
    <source>
        <dbReference type="EMBL" id="WUQ87777.1"/>
    </source>
</evidence>
<keyword evidence="1" id="KW-0808">Transferase</keyword>
<evidence type="ECO:0000259" key="3">
    <source>
        <dbReference type="PROSITE" id="PS51186"/>
    </source>
</evidence>
<sequence length="173" mass="19357">MTYRIERIGRTDTDWERLREVRLAQLLDTPMAFLETYETALAHGDEEWHSRIRRVNEPGSVGLAAVHDDGAGAGEWVGTMIGFTPEPGTALLVGVWVHPEHRGRQRGVTDTMLDAVVAWARETGARRLLLTVHEDNARAAAFYRRRGFELTGGTKPYPLDPAARELEMALPLV</sequence>
<keyword evidence="2" id="KW-0012">Acyltransferase</keyword>
<accession>A0ABZ1U9C1</accession>
<proteinExistence type="predicted"/>
<evidence type="ECO:0000256" key="2">
    <source>
        <dbReference type="ARBA" id="ARBA00023315"/>
    </source>
</evidence>
<dbReference type="EMBL" id="CP108110">
    <property type="protein sequence ID" value="WUQ87777.1"/>
    <property type="molecule type" value="Genomic_DNA"/>
</dbReference>
<feature type="domain" description="N-acetyltransferase" evidence="3">
    <location>
        <begin position="1"/>
        <end position="173"/>
    </location>
</feature>
<keyword evidence="5" id="KW-1185">Reference proteome</keyword>
<reference evidence="4" key="1">
    <citation type="submission" date="2022-10" db="EMBL/GenBank/DDBJ databases">
        <title>The complete genomes of actinobacterial strains from the NBC collection.</title>
        <authorList>
            <person name="Joergensen T.S."/>
            <person name="Alvarez Arevalo M."/>
            <person name="Sterndorff E.B."/>
            <person name="Faurdal D."/>
            <person name="Vuksanovic O."/>
            <person name="Mourched A.-S."/>
            <person name="Charusanti P."/>
            <person name="Shaw S."/>
            <person name="Blin K."/>
            <person name="Weber T."/>
        </authorList>
    </citation>
    <scope>NUCLEOTIDE SEQUENCE</scope>
    <source>
        <strain evidence="4">NBC_00222</strain>
    </source>
</reference>
<dbReference type="PANTHER" id="PTHR43877">
    <property type="entry name" value="AMINOALKYLPHOSPHONATE N-ACETYLTRANSFERASE-RELATED-RELATED"/>
    <property type="match status" value="1"/>
</dbReference>
<name>A0ABZ1U9C1_9ACTN</name>
<dbReference type="InterPro" id="IPR016181">
    <property type="entry name" value="Acyl_CoA_acyltransferase"/>
</dbReference>
<evidence type="ECO:0000313" key="5">
    <source>
        <dbReference type="Proteomes" id="UP001432222"/>
    </source>
</evidence>
<dbReference type="Pfam" id="PF00583">
    <property type="entry name" value="Acetyltransf_1"/>
    <property type="match status" value="1"/>
</dbReference>
<dbReference type="InterPro" id="IPR050832">
    <property type="entry name" value="Bact_Acetyltransf"/>
</dbReference>
<dbReference type="Proteomes" id="UP001432222">
    <property type="component" value="Chromosome"/>
</dbReference>
<dbReference type="SUPFAM" id="SSF55729">
    <property type="entry name" value="Acyl-CoA N-acyltransferases (Nat)"/>
    <property type="match status" value="1"/>
</dbReference>
<dbReference type="InterPro" id="IPR000182">
    <property type="entry name" value="GNAT_dom"/>
</dbReference>
<dbReference type="CDD" id="cd04301">
    <property type="entry name" value="NAT_SF"/>
    <property type="match status" value="1"/>
</dbReference>
<gene>
    <name evidence="4" type="ORF">OHA16_35240</name>
</gene>
<dbReference type="Gene3D" id="3.40.630.30">
    <property type="match status" value="1"/>
</dbReference>
<evidence type="ECO:0000256" key="1">
    <source>
        <dbReference type="ARBA" id="ARBA00022679"/>
    </source>
</evidence>